<dbReference type="EMBL" id="JBHFEH010000002">
    <property type="protein sequence ID" value="KAL2058526.1"/>
    <property type="molecule type" value="Genomic_DNA"/>
</dbReference>
<reference evidence="3 4" key="1">
    <citation type="submission" date="2024-09" db="EMBL/GenBank/DDBJ databases">
        <title>Rethinking Asexuality: The Enigmatic Case of Functional Sexual Genes in Lepraria (Stereocaulaceae).</title>
        <authorList>
            <person name="Doellman M."/>
            <person name="Sun Y."/>
            <person name="Barcenas-Pena A."/>
            <person name="Lumbsch H.T."/>
            <person name="Grewe F."/>
        </authorList>
    </citation>
    <scope>NUCLEOTIDE SEQUENCE [LARGE SCALE GENOMIC DNA]</scope>
    <source>
        <strain evidence="3 4">Grewe 0041</strain>
    </source>
</reference>
<proteinExistence type="inferred from homology"/>
<comment type="similarity">
    <text evidence="1">Belongs to the ustYa family.</text>
</comment>
<dbReference type="PANTHER" id="PTHR33365:SF6">
    <property type="entry name" value="OXIDASE USTYA"/>
    <property type="match status" value="1"/>
</dbReference>
<evidence type="ECO:0000256" key="1">
    <source>
        <dbReference type="ARBA" id="ARBA00035112"/>
    </source>
</evidence>
<keyword evidence="2" id="KW-0812">Transmembrane</keyword>
<evidence type="ECO:0000313" key="4">
    <source>
        <dbReference type="Proteomes" id="UP001590951"/>
    </source>
</evidence>
<keyword evidence="2" id="KW-0472">Membrane</keyword>
<protein>
    <submittedName>
        <fullName evidence="3">Uncharacterized protein</fullName>
    </submittedName>
</protein>
<evidence type="ECO:0000313" key="3">
    <source>
        <dbReference type="EMBL" id="KAL2058526.1"/>
    </source>
</evidence>
<comment type="caution">
    <text evidence="3">The sequence shown here is derived from an EMBL/GenBank/DDBJ whole genome shotgun (WGS) entry which is preliminary data.</text>
</comment>
<dbReference type="Pfam" id="PF11807">
    <property type="entry name" value="UstYa"/>
    <property type="match status" value="1"/>
</dbReference>
<keyword evidence="2" id="KW-1133">Transmembrane helix</keyword>
<dbReference type="Proteomes" id="UP001590951">
    <property type="component" value="Unassembled WGS sequence"/>
</dbReference>
<name>A0ABR4BL45_9LECA</name>
<dbReference type="PANTHER" id="PTHR33365">
    <property type="entry name" value="YALI0B05434P"/>
    <property type="match status" value="1"/>
</dbReference>
<dbReference type="InterPro" id="IPR021765">
    <property type="entry name" value="UstYa-like"/>
</dbReference>
<keyword evidence="4" id="KW-1185">Reference proteome</keyword>
<feature type="transmembrane region" description="Helical" evidence="2">
    <location>
        <begin position="75"/>
        <end position="99"/>
    </location>
</feature>
<sequence>MPVTMECLKSRFSLSLKLVLKLVSFSLCPNLQQMDPSMERLLHGGTDELKLCDEGSPTEAQQHIGKRFKNRHSSLRIISCLSLILNFILITLFLLRWVYASDLRPSKYAGLVRNVPIEWNPYSGYGTGNKNETDRSIMWESLDASPGEVSLNNKWARDHGLPPAQPFPWDRSRSLYLLNGHHSLHCMRKVRRWVTIAYHNGTQLDGYPHLVHCMDHLLQNILCDADDTPMYTTVTKNKDAGLHQTRMCLSWDGLNRWAETQSSCYAFINETQGVDTTFNRYRWCPKDSPYAEKMLAHMGLPKGWYEERPADIDSMPPYWKNFTQNVFTFQEAAEI</sequence>
<evidence type="ECO:0000256" key="2">
    <source>
        <dbReference type="SAM" id="Phobius"/>
    </source>
</evidence>
<organism evidence="3 4">
    <name type="scientific">Lepraria finkii</name>
    <dbReference type="NCBI Taxonomy" id="1340010"/>
    <lineage>
        <taxon>Eukaryota</taxon>
        <taxon>Fungi</taxon>
        <taxon>Dikarya</taxon>
        <taxon>Ascomycota</taxon>
        <taxon>Pezizomycotina</taxon>
        <taxon>Lecanoromycetes</taxon>
        <taxon>OSLEUM clade</taxon>
        <taxon>Lecanoromycetidae</taxon>
        <taxon>Lecanorales</taxon>
        <taxon>Lecanorineae</taxon>
        <taxon>Stereocaulaceae</taxon>
        <taxon>Lepraria</taxon>
    </lineage>
</organism>
<accession>A0ABR4BL45</accession>
<gene>
    <name evidence="3" type="ORF">ABVK25_001254</name>
</gene>